<proteinExistence type="inferred from homology"/>
<accession>A0A8T0PGH1</accession>
<dbReference type="InterPro" id="IPR002347">
    <property type="entry name" value="SDR_fam"/>
</dbReference>
<dbReference type="SUPFAM" id="SSF51735">
    <property type="entry name" value="NAD(P)-binding Rossmann-fold domains"/>
    <property type="match status" value="1"/>
</dbReference>
<dbReference type="Proteomes" id="UP000823388">
    <property type="component" value="Chromosome 8N"/>
</dbReference>
<evidence type="ECO:0000256" key="2">
    <source>
        <dbReference type="ARBA" id="ARBA00023002"/>
    </source>
</evidence>
<keyword evidence="4" id="KW-1185">Reference proteome</keyword>
<sequence length="230" mass="25093">MAPPQLLANKVAVITGAEFFYHGASVFLADKKLDRCQSIAEDLEKNRDPNNKTTQVAAAMPCDTSDWVKFGHEIENLKDEHRHLDIFYNNAEFNHVSLSDSKAFEHTMAANFLSVLESINLASAVMTRQKHKGGCILLRSSTMGLLGDVVPSAYSISQAAAIGHADVDKRVLRSISPHADDDQLEHMIKNYMTRTAAAADVADAAVFLASEYGKSLTGNNLVLNGKFTTP</sequence>
<dbReference type="PANTHER" id="PTHR43180:SF34">
    <property type="entry name" value="NAD(P)-BINDING ROSSMANN-FOLD SUPERFAMILY PROTEIN"/>
    <property type="match status" value="1"/>
</dbReference>
<comment type="caution">
    <text evidence="3">The sequence shown here is derived from an EMBL/GenBank/DDBJ whole genome shotgun (WGS) entry which is preliminary data.</text>
</comment>
<gene>
    <name evidence="3" type="ORF">PVAP13_8NG303400</name>
</gene>
<name>A0A8T0PGH1_PANVG</name>
<reference evidence="3 4" key="1">
    <citation type="submission" date="2020-05" db="EMBL/GenBank/DDBJ databases">
        <title>WGS assembly of Panicum virgatum.</title>
        <authorList>
            <person name="Lovell J.T."/>
            <person name="Jenkins J."/>
            <person name="Shu S."/>
            <person name="Juenger T.E."/>
            <person name="Schmutz J."/>
        </authorList>
    </citation>
    <scope>NUCLEOTIDE SEQUENCE [LARGE SCALE GENOMIC DNA]</scope>
    <source>
        <strain evidence="4">cv. AP13</strain>
    </source>
</reference>
<dbReference type="InterPro" id="IPR036291">
    <property type="entry name" value="NAD(P)-bd_dom_sf"/>
</dbReference>
<evidence type="ECO:0000313" key="4">
    <source>
        <dbReference type="Proteomes" id="UP000823388"/>
    </source>
</evidence>
<comment type="similarity">
    <text evidence="1">Belongs to the short-chain dehydrogenases/reductases (SDR) family.</text>
</comment>
<keyword evidence="2" id="KW-0560">Oxidoreductase</keyword>
<dbReference type="EMBL" id="CM029052">
    <property type="protein sequence ID" value="KAG2559272.1"/>
    <property type="molecule type" value="Genomic_DNA"/>
</dbReference>
<dbReference type="PANTHER" id="PTHR43180">
    <property type="entry name" value="3-OXOACYL-(ACYL-CARRIER-PROTEIN) REDUCTASE (AFU_ORTHOLOGUE AFUA_6G11210)"/>
    <property type="match status" value="1"/>
</dbReference>
<organism evidence="3 4">
    <name type="scientific">Panicum virgatum</name>
    <name type="common">Blackwell switchgrass</name>
    <dbReference type="NCBI Taxonomy" id="38727"/>
    <lineage>
        <taxon>Eukaryota</taxon>
        <taxon>Viridiplantae</taxon>
        <taxon>Streptophyta</taxon>
        <taxon>Embryophyta</taxon>
        <taxon>Tracheophyta</taxon>
        <taxon>Spermatophyta</taxon>
        <taxon>Magnoliopsida</taxon>
        <taxon>Liliopsida</taxon>
        <taxon>Poales</taxon>
        <taxon>Poaceae</taxon>
        <taxon>PACMAD clade</taxon>
        <taxon>Panicoideae</taxon>
        <taxon>Panicodae</taxon>
        <taxon>Paniceae</taxon>
        <taxon>Panicinae</taxon>
        <taxon>Panicum</taxon>
        <taxon>Panicum sect. Hiantes</taxon>
    </lineage>
</organism>
<dbReference type="GO" id="GO:0016491">
    <property type="term" value="F:oxidoreductase activity"/>
    <property type="evidence" value="ECO:0007669"/>
    <property type="project" value="UniProtKB-KW"/>
</dbReference>
<evidence type="ECO:0000313" key="3">
    <source>
        <dbReference type="EMBL" id="KAG2559272.1"/>
    </source>
</evidence>
<dbReference type="PRINTS" id="PR00081">
    <property type="entry name" value="GDHRDH"/>
</dbReference>
<evidence type="ECO:0000256" key="1">
    <source>
        <dbReference type="ARBA" id="ARBA00006484"/>
    </source>
</evidence>
<protein>
    <submittedName>
        <fullName evidence="3">Uncharacterized protein</fullName>
    </submittedName>
</protein>
<dbReference type="Pfam" id="PF00106">
    <property type="entry name" value="adh_short"/>
    <property type="match status" value="1"/>
</dbReference>
<dbReference type="Gene3D" id="3.40.50.720">
    <property type="entry name" value="NAD(P)-binding Rossmann-like Domain"/>
    <property type="match status" value="1"/>
</dbReference>
<dbReference type="AlphaFoldDB" id="A0A8T0PGH1"/>